<organism evidence="4">
    <name type="scientific">freshwater metagenome</name>
    <dbReference type="NCBI Taxonomy" id="449393"/>
    <lineage>
        <taxon>unclassified sequences</taxon>
        <taxon>metagenomes</taxon>
        <taxon>ecological metagenomes</taxon>
    </lineage>
</organism>
<dbReference type="GO" id="GO:0009082">
    <property type="term" value="P:branched-chain amino acid biosynthetic process"/>
    <property type="evidence" value="ECO:0007669"/>
    <property type="project" value="InterPro"/>
</dbReference>
<dbReference type="SUPFAM" id="SSF48179">
    <property type="entry name" value="6-phosphogluconate dehydrogenase C-terminal domain-like"/>
    <property type="match status" value="1"/>
</dbReference>
<feature type="compositionally biased region" description="Basic and acidic residues" evidence="2">
    <location>
        <begin position="9"/>
        <end position="23"/>
    </location>
</feature>
<dbReference type="InterPro" id="IPR008927">
    <property type="entry name" value="6-PGluconate_DH-like_C_sf"/>
</dbReference>
<protein>
    <submittedName>
        <fullName evidence="4">Unannotated protein</fullName>
    </submittedName>
</protein>
<sequence length="48" mass="5539">MDNGSPEFTKFREQGESHPIEKTGRELRKLMAWVKSHDSDYVEGTSAR</sequence>
<name>A0A6J6PPD1_9ZZZZ</name>
<gene>
    <name evidence="4" type="ORF">UFOPK2579_00958</name>
</gene>
<evidence type="ECO:0000256" key="2">
    <source>
        <dbReference type="SAM" id="MobiDB-lite"/>
    </source>
</evidence>
<reference evidence="4" key="1">
    <citation type="submission" date="2020-05" db="EMBL/GenBank/DDBJ databases">
        <authorList>
            <person name="Chiriac C."/>
            <person name="Salcher M."/>
            <person name="Ghai R."/>
            <person name="Kavagutti S V."/>
        </authorList>
    </citation>
    <scope>NUCLEOTIDE SEQUENCE</scope>
</reference>
<dbReference type="InterPro" id="IPR000506">
    <property type="entry name" value="KARI_C"/>
</dbReference>
<feature type="region of interest" description="Disordered" evidence="2">
    <location>
        <begin position="1"/>
        <end position="23"/>
    </location>
</feature>
<dbReference type="PROSITE" id="PS51851">
    <property type="entry name" value="KARI_C"/>
    <property type="match status" value="1"/>
</dbReference>
<dbReference type="AlphaFoldDB" id="A0A6J6PPD1"/>
<dbReference type="GO" id="GO:0004455">
    <property type="term" value="F:ketol-acid reductoisomerase activity"/>
    <property type="evidence" value="ECO:0007669"/>
    <property type="project" value="InterPro"/>
</dbReference>
<evidence type="ECO:0000313" key="4">
    <source>
        <dbReference type="EMBL" id="CAB4701400.1"/>
    </source>
</evidence>
<dbReference type="Gene3D" id="1.10.1040.10">
    <property type="entry name" value="N-(1-d-carboxylethyl)-l-norvaline Dehydrogenase, domain 2"/>
    <property type="match status" value="1"/>
</dbReference>
<accession>A0A6J6PPD1</accession>
<evidence type="ECO:0000259" key="3">
    <source>
        <dbReference type="PROSITE" id="PS51851"/>
    </source>
</evidence>
<dbReference type="EMBL" id="CAEZXR010000093">
    <property type="protein sequence ID" value="CAB4701400.1"/>
    <property type="molecule type" value="Genomic_DNA"/>
</dbReference>
<proteinExistence type="predicted"/>
<dbReference type="InterPro" id="IPR013328">
    <property type="entry name" value="6PGD_dom2"/>
</dbReference>
<evidence type="ECO:0000256" key="1">
    <source>
        <dbReference type="ARBA" id="ARBA00001946"/>
    </source>
</evidence>
<feature type="domain" description="KARI C-terminal knotted" evidence="3">
    <location>
        <begin position="1"/>
        <end position="34"/>
    </location>
</feature>
<comment type="cofactor">
    <cofactor evidence="1">
        <name>Mg(2+)</name>
        <dbReference type="ChEBI" id="CHEBI:18420"/>
    </cofactor>
</comment>